<dbReference type="InParanoid" id="A0A1J7J2P8"/>
<sequence length="57" mass="6010">MGCINKGGCRFKECADSQIGVRPDSWVTSAAFSADGHLLASASYDTTVKLWDVQSGA</sequence>
<dbReference type="SUPFAM" id="SSF50978">
    <property type="entry name" value="WD40 repeat-like"/>
    <property type="match status" value="1"/>
</dbReference>
<evidence type="ECO:0000313" key="4">
    <source>
        <dbReference type="EMBL" id="OIW24104.1"/>
    </source>
</evidence>
<keyword evidence="2" id="KW-0677">Repeat</keyword>
<dbReference type="InterPro" id="IPR019775">
    <property type="entry name" value="WD40_repeat_CS"/>
</dbReference>
<organism evidence="4 5">
    <name type="scientific">Coniochaeta ligniaria NRRL 30616</name>
    <dbReference type="NCBI Taxonomy" id="1408157"/>
    <lineage>
        <taxon>Eukaryota</taxon>
        <taxon>Fungi</taxon>
        <taxon>Dikarya</taxon>
        <taxon>Ascomycota</taxon>
        <taxon>Pezizomycotina</taxon>
        <taxon>Sordariomycetes</taxon>
        <taxon>Sordariomycetidae</taxon>
        <taxon>Coniochaetales</taxon>
        <taxon>Coniochaetaceae</taxon>
        <taxon>Coniochaeta</taxon>
    </lineage>
</organism>
<evidence type="ECO:0000313" key="5">
    <source>
        <dbReference type="Proteomes" id="UP000182658"/>
    </source>
</evidence>
<dbReference type="Pfam" id="PF00400">
    <property type="entry name" value="WD40"/>
    <property type="match status" value="1"/>
</dbReference>
<name>A0A1J7J2P8_9PEZI</name>
<dbReference type="InterPro" id="IPR036322">
    <property type="entry name" value="WD40_repeat_dom_sf"/>
</dbReference>
<keyword evidence="1 3" id="KW-0853">WD repeat</keyword>
<accession>A0A1J7J2P8</accession>
<feature type="repeat" description="WD" evidence="3">
    <location>
        <begin position="27"/>
        <end position="57"/>
    </location>
</feature>
<evidence type="ECO:0000256" key="3">
    <source>
        <dbReference type="PROSITE-ProRule" id="PRU00221"/>
    </source>
</evidence>
<evidence type="ECO:0000256" key="1">
    <source>
        <dbReference type="ARBA" id="ARBA00022574"/>
    </source>
</evidence>
<gene>
    <name evidence="4" type="ORF">CONLIGDRAFT_686308</name>
</gene>
<dbReference type="PROSITE" id="PS00678">
    <property type="entry name" value="WD_REPEATS_1"/>
    <property type="match status" value="1"/>
</dbReference>
<proteinExistence type="predicted"/>
<dbReference type="OrthoDB" id="3440249at2759"/>
<dbReference type="InterPro" id="IPR015943">
    <property type="entry name" value="WD40/YVTN_repeat-like_dom_sf"/>
</dbReference>
<dbReference type="PROSITE" id="PS50082">
    <property type="entry name" value="WD_REPEATS_2"/>
    <property type="match status" value="1"/>
</dbReference>
<dbReference type="PROSITE" id="PS50294">
    <property type="entry name" value="WD_REPEATS_REGION"/>
    <property type="match status" value="1"/>
</dbReference>
<dbReference type="InterPro" id="IPR001680">
    <property type="entry name" value="WD40_rpt"/>
</dbReference>
<dbReference type="Gene3D" id="2.130.10.10">
    <property type="entry name" value="YVTN repeat-like/Quinoprotein amine dehydrogenase"/>
    <property type="match status" value="1"/>
</dbReference>
<dbReference type="EMBL" id="KV875105">
    <property type="protein sequence ID" value="OIW24104.1"/>
    <property type="molecule type" value="Genomic_DNA"/>
</dbReference>
<dbReference type="Proteomes" id="UP000182658">
    <property type="component" value="Unassembled WGS sequence"/>
</dbReference>
<protein>
    <submittedName>
        <fullName evidence="4">Uncharacterized protein</fullName>
    </submittedName>
</protein>
<evidence type="ECO:0000256" key="2">
    <source>
        <dbReference type="ARBA" id="ARBA00022737"/>
    </source>
</evidence>
<reference evidence="4 5" key="1">
    <citation type="submission" date="2016-10" db="EMBL/GenBank/DDBJ databases">
        <title>Draft genome sequence of Coniochaeta ligniaria NRRL30616, a lignocellulolytic fungus for bioabatement of inhibitors in plant biomass hydrolysates.</title>
        <authorList>
            <consortium name="DOE Joint Genome Institute"/>
            <person name="Jimenez D.J."/>
            <person name="Hector R.E."/>
            <person name="Riley R."/>
            <person name="Sun H."/>
            <person name="Grigoriev I.V."/>
            <person name="Van Elsas J.D."/>
            <person name="Nichols N.N."/>
        </authorList>
    </citation>
    <scope>NUCLEOTIDE SEQUENCE [LARGE SCALE GENOMIC DNA]</scope>
    <source>
        <strain evidence="4 5">NRRL 30616</strain>
    </source>
</reference>
<dbReference type="AlphaFoldDB" id="A0A1J7J2P8"/>
<keyword evidence="5" id="KW-1185">Reference proteome</keyword>
<dbReference type="SMART" id="SM00320">
    <property type="entry name" value="WD40"/>
    <property type="match status" value="1"/>
</dbReference>